<evidence type="ECO:0000313" key="2">
    <source>
        <dbReference type="EnsemblPlants" id="AES98680"/>
    </source>
</evidence>
<dbReference type="PaxDb" id="3880-AES98680"/>
<dbReference type="AlphaFoldDB" id="G7JZL1"/>
<dbReference type="EMBL" id="CM001221">
    <property type="protein sequence ID" value="AES98680.1"/>
    <property type="molecule type" value="Genomic_DNA"/>
</dbReference>
<accession>G7JZL1</accession>
<name>G7JZL1_MEDTR</name>
<reference evidence="1 3" key="2">
    <citation type="journal article" date="2014" name="BMC Genomics">
        <title>An improved genome release (version Mt4.0) for the model legume Medicago truncatula.</title>
        <authorList>
            <person name="Tang H."/>
            <person name="Krishnakumar V."/>
            <person name="Bidwell S."/>
            <person name="Rosen B."/>
            <person name="Chan A."/>
            <person name="Zhou S."/>
            <person name="Gentzbittel L."/>
            <person name="Childs K.L."/>
            <person name="Yandell M."/>
            <person name="Gundlach H."/>
            <person name="Mayer K.F."/>
            <person name="Schwartz D.C."/>
            <person name="Town C.D."/>
        </authorList>
    </citation>
    <scope>GENOME REANNOTATION</scope>
    <source>
        <strain evidence="2 3">cv. Jemalong A17</strain>
    </source>
</reference>
<reference evidence="2" key="3">
    <citation type="submission" date="2015-04" db="UniProtKB">
        <authorList>
            <consortium name="EnsemblPlants"/>
        </authorList>
    </citation>
    <scope>IDENTIFICATION</scope>
    <source>
        <strain evidence="2">cv. Jemalong A17</strain>
    </source>
</reference>
<protein>
    <submittedName>
        <fullName evidence="1 2">Uncharacterized protein</fullName>
    </submittedName>
</protein>
<dbReference type="Proteomes" id="UP000002051">
    <property type="component" value="Chromosome 5"/>
</dbReference>
<organism evidence="1 3">
    <name type="scientific">Medicago truncatula</name>
    <name type="common">Barrel medic</name>
    <name type="synonym">Medicago tribuloides</name>
    <dbReference type="NCBI Taxonomy" id="3880"/>
    <lineage>
        <taxon>Eukaryota</taxon>
        <taxon>Viridiplantae</taxon>
        <taxon>Streptophyta</taxon>
        <taxon>Embryophyta</taxon>
        <taxon>Tracheophyta</taxon>
        <taxon>Spermatophyta</taxon>
        <taxon>Magnoliopsida</taxon>
        <taxon>eudicotyledons</taxon>
        <taxon>Gunneridae</taxon>
        <taxon>Pentapetalae</taxon>
        <taxon>rosids</taxon>
        <taxon>fabids</taxon>
        <taxon>Fabales</taxon>
        <taxon>Fabaceae</taxon>
        <taxon>Papilionoideae</taxon>
        <taxon>50 kb inversion clade</taxon>
        <taxon>NPAAA clade</taxon>
        <taxon>Hologalegina</taxon>
        <taxon>IRL clade</taxon>
        <taxon>Trifolieae</taxon>
        <taxon>Medicago</taxon>
    </lineage>
</organism>
<dbReference type="EnsemblPlants" id="AES98680">
    <property type="protein sequence ID" value="AES98680"/>
    <property type="gene ID" value="MTR_5g071490"/>
</dbReference>
<dbReference type="HOGENOM" id="CLU_3127370_0_0_1"/>
<keyword evidence="3" id="KW-1185">Reference proteome</keyword>
<gene>
    <name evidence="1" type="ordered locus">MTR_5g071490</name>
</gene>
<proteinExistence type="predicted"/>
<evidence type="ECO:0000313" key="3">
    <source>
        <dbReference type="Proteomes" id="UP000002051"/>
    </source>
</evidence>
<reference evidence="1 3" key="1">
    <citation type="journal article" date="2011" name="Nature">
        <title>The Medicago genome provides insight into the evolution of rhizobial symbioses.</title>
        <authorList>
            <person name="Young N.D."/>
            <person name="Debelle F."/>
            <person name="Oldroyd G.E."/>
            <person name="Geurts R."/>
            <person name="Cannon S.B."/>
            <person name="Udvardi M.K."/>
            <person name="Benedito V.A."/>
            <person name="Mayer K.F."/>
            <person name="Gouzy J."/>
            <person name="Schoof H."/>
            <person name="Van de Peer Y."/>
            <person name="Proost S."/>
            <person name="Cook D.R."/>
            <person name="Meyers B.C."/>
            <person name="Spannagl M."/>
            <person name="Cheung F."/>
            <person name="De Mita S."/>
            <person name="Krishnakumar V."/>
            <person name="Gundlach H."/>
            <person name="Zhou S."/>
            <person name="Mudge J."/>
            <person name="Bharti A.K."/>
            <person name="Murray J.D."/>
            <person name="Naoumkina M.A."/>
            <person name="Rosen B."/>
            <person name="Silverstein K.A."/>
            <person name="Tang H."/>
            <person name="Rombauts S."/>
            <person name="Zhao P.X."/>
            <person name="Zhou P."/>
            <person name="Barbe V."/>
            <person name="Bardou P."/>
            <person name="Bechner M."/>
            <person name="Bellec A."/>
            <person name="Berger A."/>
            <person name="Berges H."/>
            <person name="Bidwell S."/>
            <person name="Bisseling T."/>
            <person name="Choisne N."/>
            <person name="Couloux A."/>
            <person name="Denny R."/>
            <person name="Deshpande S."/>
            <person name="Dai X."/>
            <person name="Doyle J.J."/>
            <person name="Dudez A.M."/>
            <person name="Farmer A.D."/>
            <person name="Fouteau S."/>
            <person name="Franken C."/>
            <person name="Gibelin C."/>
            <person name="Gish J."/>
            <person name="Goldstein S."/>
            <person name="Gonzalez A.J."/>
            <person name="Green P.J."/>
            <person name="Hallab A."/>
            <person name="Hartog M."/>
            <person name="Hua A."/>
            <person name="Humphray S.J."/>
            <person name="Jeong D.H."/>
            <person name="Jing Y."/>
            <person name="Jocker A."/>
            <person name="Kenton S.M."/>
            <person name="Kim D.J."/>
            <person name="Klee K."/>
            <person name="Lai H."/>
            <person name="Lang C."/>
            <person name="Lin S."/>
            <person name="Macmil S.L."/>
            <person name="Magdelenat G."/>
            <person name="Matthews L."/>
            <person name="McCorrison J."/>
            <person name="Monaghan E.L."/>
            <person name="Mun J.H."/>
            <person name="Najar F.Z."/>
            <person name="Nicholson C."/>
            <person name="Noirot C."/>
            <person name="O'Bleness M."/>
            <person name="Paule C.R."/>
            <person name="Poulain J."/>
            <person name="Prion F."/>
            <person name="Qin B."/>
            <person name="Qu C."/>
            <person name="Retzel E.F."/>
            <person name="Riddle C."/>
            <person name="Sallet E."/>
            <person name="Samain S."/>
            <person name="Samson N."/>
            <person name="Sanders I."/>
            <person name="Saurat O."/>
            <person name="Scarpelli C."/>
            <person name="Schiex T."/>
            <person name="Segurens B."/>
            <person name="Severin A.J."/>
            <person name="Sherrier D.J."/>
            <person name="Shi R."/>
            <person name="Sims S."/>
            <person name="Singer S.R."/>
            <person name="Sinharoy S."/>
            <person name="Sterck L."/>
            <person name="Viollet A."/>
            <person name="Wang B.B."/>
            <person name="Wang K."/>
            <person name="Wang M."/>
            <person name="Wang X."/>
            <person name="Warfsmann J."/>
            <person name="Weissenbach J."/>
            <person name="White D.D."/>
            <person name="White J.D."/>
            <person name="Wiley G.B."/>
            <person name="Wincker P."/>
            <person name="Xing Y."/>
            <person name="Yang L."/>
            <person name="Yao Z."/>
            <person name="Ying F."/>
            <person name="Zhai J."/>
            <person name="Zhou L."/>
            <person name="Zuber A."/>
            <person name="Denarie J."/>
            <person name="Dixon R.A."/>
            <person name="May G.D."/>
            <person name="Schwartz D.C."/>
            <person name="Rogers J."/>
            <person name="Quetier F."/>
            <person name="Town C.D."/>
            <person name="Roe B.A."/>
        </authorList>
    </citation>
    <scope>NUCLEOTIDE SEQUENCE [LARGE SCALE GENOMIC DNA]</scope>
    <source>
        <strain evidence="1">A17</strain>
        <strain evidence="2 3">cv. Jemalong A17</strain>
    </source>
</reference>
<evidence type="ECO:0000313" key="1">
    <source>
        <dbReference type="EMBL" id="AES98680.1"/>
    </source>
</evidence>
<sequence>MVMYNEEASTMFLARFEANHRFVGGLRSRNGVGITVDKELKKEIVDVKRM</sequence>